<dbReference type="Proteomes" id="UP000693892">
    <property type="component" value="Unassembled WGS sequence"/>
</dbReference>
<comment type="caution">
    <text evidence="2">The sequence shown here is derived from an EMBL/GenBank/DDBJ whole genome shotgun (WGS) entry which is preliminary data.</text>
</comment>
<organism evidence="2 3">
    <name type="scientific">Leucobacter soli</name>
    <dbReference type="NCBI Taxonomy" id="2812850"/>
    <lineage>
        <taxon>Bacteria</taxon>
        <taxon>Bacillati</taxon>
        <taxon>Actinomycetota</taxon>
        <taxon>Actinomycetes</taxon>
        <taxon>Micrococcales</taxon>
        <taxon>Microbacteriaceae</taxon>
        <taxon>Leucobacter</taxon>
    </lineage>
</organism>
<gene>
    <name evidence="2" type="ORF">LEUCIP111803_01832</name>
</gene>
<protein>
    <recommendedName>
        <fullName evidence="1">Putative endonuclease Z1 domain-containing protein</fullName>
    </recommendedName>
</protein>
<evidence type="ECO:0000313" key="2">
    <source>
        <dbReference type="EMBL" id="CAG7614923.1"/>
    </source>
</evidence>
<dbReference type="EMBL" id="CAJVAP010000020">
    <property type="protein sequence ID" value="CAG7614923.1"/>
    <property type="molecule type" value="Genomic_DNA"/>
</dbReference>
<keyword evidence="3" id="KW-1185">Reference proteome</keyword>
<feature type="domain" description="Putative endonuclease Z1" evidence="1">
    <location>
        <begin position="492"/>
        <end position="737"/>
    </location>
</feature>
<reference evidence="2" key="1">
    <citation type="submission" date="2021-06" db="EMBL/GenBank/DDBJ databases">
        <authorList>
            <person name="Criscuolo A."/>
        </authorList>
    </citation>
    <scope>NUCLEOTIDE SEQUENCE</scope>
    <source>
        <strain evidence="2">CIP111803</strain>
    </source>
</reference>
<name>A0A916NPI7_9MICO</name>
<sequence>MIREDEYTRAVVKALGGMDEYGPEPLLPDVQHALKRSGRTIDESGLVAILTDDDQNAKERTEFHLALSRWDAAPDAEWAGGTAPATRERRARVLEALGFSEAASQRIDEVLPPKLTHDVFLQDPEWDPWYTPERQRAHSFYWKQYEKILRNKVGGIGVASIDAATTNVVSRLADPTAEAPYQSKGLVVGHVQSGKTANFTGVVAKAIDAGYRLIIVLTGTVELLRAQTQRRLDMELIGKENILGGRDENDYSAIADIDYAGDSDADWAAGRFVSHGIDFGMERGIPAIRRLTGKGFDYKSLRAGLSALDFRSGNELRNPRRPVWDADNLFGTDVRIAVVKKNKHVLTKLVQDLRNAQARLDEIPALIIDDEADQASVNTIRPSRTPTAEDRNRTAINALIAELLGELKRGQYIGYTATPFANVFVSPDDSEDIFPKDFILSLTPPEAYMGGSKFHDLEPLDEEFKRDPRYSNEAAYVRNLLAETDFEEEVEIREALAAFVLTGAIKLWRQAAGHEVNATHHTMLVHESVKQAEHRELADRIIRIWHSTGFSSPQGLAVMRDLFEADFREVSEARDWDAPLPDRFEELAPFVGDALNLITIARNPVVIVNGDKDNEYEQVDFDSQRVWRILVGGTKLSRGFTVEGLTVTYYRRRALQADSLMQMGRWFGYRKGYEDLVRLYIARNASAGRGPKRFDLYEAFQAIIEDEEDFRAQLEEFDGLDDNGDPRVRPIDVPPMVFQQLPWLKPTSPNKMYNAELKLMGEGGSLKDFPRQLERGDGRWNRTHFGAVADWLGRLGPLQKFEYADSSGRRTREFDARIAIVSAEEMAERLSRFAWVQGFDLGPTVELMNQLIGEKKLKDWAVLVPYLGKNPVLRRVDGVEIPVLERKRRVDRPGFSGSSFRQRGAIERIAGNTEAYGGDAAVALSAPTRGALLLTFAADPAGDADRDPALLSNPAAPEDIATLFSLAFPKAAVPRGRIGFTVRKRGAGAIIEKY</sequence>
<evidence type="ECO:0000313" key="3">
    <source>
        <dbReference type="Proteomes" id="UP000693892"/>
    </source>
</evidence>
<dbReference type="AlphaFoldDB" id="A0A916NPI7"/>
<dbReference type="RefSeq" id="WP_218115677.1">
    <property type="nucleotide sequence ID" value="NZ_CAJVAP010000020.1"/>
</dbReference>
<dbReference type="InterPro" id="IPR018310">
    <property type="entry name" value="Put_endonuclease_Z1-dom"/>
</dbReference>
<proteinExistence type="predicted"/>
<dbReference type="Pfam" id="PF10593">
    <property type="entry name" value="Z1"/>
    <property type="match status" value="1"/>
</dbReference>
<evidence type="ECO:0000259" key="1">
    <source>
        <dbReference type="Pfam" id="PF10593"/>
    </source>
</evidence>
<accession>A0A916NPI7</accession>